<dbReference type="AlphaFoldDB" id="A0A8J4PRP3"/>
<accession>A0A8J4PRP3</accession>
<keyword evidence="1" id="KW-0677">Repeat</keyword>
<dbReference type="OrthoDB" id="1055097at2759"/>
<dbReference type="InterPro" id="IPR008615">
    <property type="entry name" value="FNIP"/>
</dbReference>
<sequence>MTLGLIGIPCKDFGRGCQCRQCQDARTTHGGAGAGLGRLYPCRDYGKGCRCTQCQNTDQLVLFQNNKYRYLINSLFIDYGVDLSIQQQQLVQRSSNNNNNNSSNNNIIHDGVHKLSVYISDKLREIGKLPASIIELEIRSSIYASQDIQVFHDIISILPSNLKILRLPKTIDFSKNIRGANSVQEYRFPESLIDLDYFCNLALVKRFTHPPNNNCVFKNLEFRIDSIESLEWLHDNQWISSINIYGFDVELKPNQIPSHVRQLKFYGDNIKFQQGSIPLALEQLSCDSVGNIHFSMFQQLLQLRYLCVDFCVGKIDKGVLPPCLEYLRIFSFNSPLEQGVLPDSLKTLDLPCFAFHKLTAGSLPASLTKLSLESYNLPLIQNVLPSHLQTLLLISFQNTLEPLSLPSSLTELRLNSFQGSFADIGPLNHLKTLVTNTLDKSISTLVSNVNNIKIKFEKIESNFSIHSNTSIRQLSLECLDLDTSILPVASLPQSLVQLTTKNVTIRSYGAIPFGCLYLYTDIPNINRHILPTSMKYVHYLKSTFSIYK</sequence>
<dbReference type="Pfam" id="PF05725">
    <property type="entry name" value="FNIP"/>
    <property type="match status" value="2"/>
</dbReference>
<dbReference type="PANTHER" id="PTHR32134">
    <property type="entry name" value="FNIP REPEAT-CONTAINING PROTEIN"/>
    <property type="match status" value="1"/>
</dbReference>
<gene>
    <name evidence="2" type="ORF">CYY_005975</name>
</gene>
<keyword evidence="3" id="KW-1185">Reference proteome</keyword>
<reference evidence="2" key="1">
    <citation type="submission" date="2020-01" db="EMBL/GenBank/DDBJ databases">
        <title>Development of genomics and gene disruption for Polysphondylium violaceum indicates a role for the polyketide synthase stlB in stalk morphogenesis.</title>
        <authorList>
            <person name="Narita B."/>
            <person name="Kawabe Y."/>
            <person name="Kin K."/>
            <person name="Saito T."/>
            <person name="Gibbs R."/>
            <person name="Kuspa A."/>
            <person name="Muzny D."/>
            <person name="Queller D."/>
            <person name="Richards S."/>
            <person name="Strassman J."/>
            <person name="Sucgang R."/>
            <person name="Worley K."/>
            <person name="Schaap P."/>
        </authorList>
    </citation>
    <scope>NUCLEOTIDE SEQUENCE</scope>
    <source>
        <strain evidence="2">QSvi11</strain>
    </source>
</reference>
<evidence type="ECO:0000313" key="2">
    <source>
        <dbReference type="EMBL" id="KAF2072715.1"/>
    </source>
</evidence>
<comment type="caution">
    <text evidence="2">The sequence shown here is derived from an EMBL/GenBank/DDBJ whole genome shotgun (WGS) entry which is preliminary data.</text>
</comment>
<proteinExistence type="predicted"/>
<evidence type="ECO:0000313" key="3">
    <source>
        <dbReference type="Proteomes" id="UP000695562"/>
    </source>
</evidence>
<dbReference type="PANTHER" id="PTHR32134:SF92">
    <property type="entry name" value="FNIP REPEAT-CONTAINING PROTEIN"/>
    <property type="match status" value="1"/>
</dbReference>
<name>A0A8J4PRP3_9MYCE</name>
<dbReference type="Proteomes" id="UP000695562">
    <property type="component" value="Unassembled WGS sequence"/>
</dbReference>
<organism evidence="2 3">
    <name type="scientific">Polysphondylium violaceum</name>
    <dbReference type="NCBI Taxonomy" id="133409"/>
    <lineage>
        <taxon>Eukaryota</taxon>
        <taxon>Amoebozoa</taxon>
        <taxon>Evosea</taxon>
        <taxon>Eumycetozoa</taxon>
        <taxon>Dictyostelia</taxon>
        <taxon>Dictyosteliales</taxon>
        <taxon>Dictyosteliaceae</taxon>
        <taxon>Polysphondylium</taxon>
    </lineage>
</organism>
<protein>
    <submittedName>
        <fullName evidence="2">Uncharacterized protein</fullName>
    </submittedName>
</protein>
<dbReference type="SUPFAM" id="SSF52058">
    <property type="entry name" value="L domain-like"/>
    <property type="match status" value="1"/>
</dbReference>
<dbReference type="EMBL" id="AJWJ01000255">
    <property type="protein sequence ID" value="KAF2072715.1"/>
    <property type="molecule type" value="Genomic_DNA"/>
</dbReference>
<dbReference type="InterPro" id="IPR051251">
    <property type="entry name" value="STK_FNIP-Repeat"/>
</dbReference>
<evidence type="ECO:0000256" key="1">
    <source>
        <dbReference type="ARBA" id="ARBA00022737"/>
    </source>
</evidence>